<gene>
    <name evidence="2" type="ORF">ATK74_1121</name>
</gene>
<accession>A0A2A9CQ73</accession>
<dbReference type="EMBL" id="PDJC01000001">
    <property type="protein sequence ID" value="PFG16574.1"/>
    <property type="molecule type" value="Genomic_DNA"/>
</dbReference>
<feature type="transmembrane region" description="Helical" evidence="1">
    <location>
        <begin position="50"/>
        <end position="75"/>
    </location>
</feature>
<comment type="caution">
    <text evidence="2">The sequence shown here is derived from an EMBL/GenBank/DDBJ whole genome shotgun (WGS) entry which is preliminary data.</text>
</comment>
<evidence type="ECO:0000313" key="2">
    <source>
        <dbReference type="EMBL" id="PFG16574.1"/>
    </source>
</evidence>
<keyword evidence="1" id="KW-1133">Transmembrane helix</keyword>
<organism evidence="2 3">
    <name type="scientific">Propionicimonas paludicola</name>
    <dbReference type="NCBI Taxonomy" id="185243"/>
    <lineage>
        <taxon>Bacteria</taxon>
        <taxon>Bacillati</taxon>
        <taxon>Actinomycetota</taxon>
        <taxon>Actinomycetes</taxon>
        <taxon>Propionibacteriales</taxon>
        <taxon>Nocardioidaceae</taxon>
        <taxon>Propionicimonas</taxon>
    </lineage>
</organism>
<reference evidence="2 3" key="1">
    <citation type="submission" date="2017-10" db="EMBL/GenBank/DDBJ databases">
        <title>Sequencing the genomes of 1000 actinobacteria strains.</title>
        <authorList>
            <person name="Klenk H.-P."/>
        </authorList>
    </citation>
    <scope>NUCLEOTIDE SEQUENCE [LARGE SCALE GENOMIC DNA]</scope>
    <source>
        <strain evidence="2 3">DSM 15597</strain>
    </source>
</reference>
<evidence type="ECO:0000256" key="1">
    <source>
        <dbReference type="SAM" id="Phobius"/>
    </source>
</evidence>
<keyword evidence="3" id="KW-1185">Reference proteome</keyword>
<dbReference type="Proteomes" id="UP000226079">
    <property type="component" value="Unassembled WGS sequence"/>
</dbReference>
<keyword evidence="1" id="KW-0812">Transmembrane</keyword>
<keyword evidence="1" id="KW-0472">Membrane</keyword>
<dbReference type="RefSeq" id="WP_098460098.1">
    <property type="nucleotide sequence ID" value="NZ_PDJC01000001.1"/>
</dbReference>
<proteinExistence type="predicted"/>
<name>A0A2A9CQ73_9ACTN</name>
<evidence type="ECO:0000313" key="3">
    <source>
        <dbReference type="Proteomes" id="UP000226079"/>
    </source>
</evidence>
<dbReference type="AlphaFoldDB" id="A0A2A9CQ73"/>
<sequence length="94" mass="9387">MSALAITEAVDTTWAEVPSVCPAAELRLVPAAPSVPSAGASGWQLTERGIAVAVIGSLMVFLTGLVVLVGAFLAVPDRPLDGTSAAAASISVQQ</sequence>
<protein>
    <submittedName>
        <fullName evidence="2">Uncharacterized protein</fullName>
    </submittedName>
</protein>